<comment type="similarity">
    <text evidence="1">Belongs to the short-chain dehydrogenases/reductases (SDR) family.</text>
</comment>
<dbReference type="RefSeq" id="WP_015442067.1">
    <property type="nucleotide sequence ID" value="NC_020520.1"/>
</dbReference>
<dbReference type="Pfam" id="PF00106">
    <property type="entry name" value="adh_short"/>
    <property type="match status" value="1"/>
</dbReference>
<keyword evidence="2" id="KW-0560">Oxidoreductase</keyword>
<dbReference type="Gene3D" id="3.40.50.720">
    <property type="entry name" value="NAD(P)-binding Rossmann-like Domain"/>
    <property type="match status" value="1"/>
</dbReference>
<gene>
    <name evidence="3" type="ORF">YM304_25060</name>
</gene>
<dbReference type="GO" id="GO:0016491">
    <property type="term" value="F:oxidoreductase activity"/>
    <property type="evidence" value="ECO:0007669"/>
    <property type="project" value="UniProtKB-KW"/>
</dbReference>
<evidence type="ECO:0000313" key="4">
    <source>
        <dbReference type="Proteomes" id="UP000011863"/>
    </source>
</evidence>
<organism evidence="3 4">
    <name type="scientific">Ilumatobacter coccineus (strain NBRC 103263 / KCTC 29153 / YM16-304)</name>
    <dbReference type="NCBI Taxonomy" id="1313172"/>
    <lineage>
        <taxon>Bacteria</taxon>
        <taxon>Bacillati</taxon>
        <taxon>Actinomycetota</taxon>
        <taxon>Acidimicrobiia</taxon>
        <taxon>Acidimicrobiales</taxon>
        <taxon>Ilumatobacteraceae</taxon>
        <taxon>Ilumatobacter</taxon>
    </lineage>
</organism>
<dbReference type="AlphaFoldDB" id="A0A6C7E8U3"/>
<dbReference type="SUPFAM" id="SSF51735">
    <property type="entry name" value="NAD(P)-binding Rossmann-fold domains"/>
    <property type="match status" value="1"/>
</dbReference>
<keyword evidence="4" id="KW-1185">Reference proteome</keyword>
<dbReference type="PANTHER" id="PTHR43669:SF6">
    <property type="entry name" value="DECAPRENYLPHOSPHORYL-2-KETO-BETA-D-ERYTHRO-PENTOSE REDUCTASE"/>
    <property type="match status" value="1"/>
</dbReference>
<dbReference type="OrthoDB" id="5115951at2"/>
<dbReference type="PRINTS" id="PR00081">
    <property type="entry name" value="GDHRDH"/>
</dbReference>
<sequence length="247" mass="25548">MMNAFDQPQTVLVLGGRSDIAHAIVRKLASPNLKTVILAQRSGGEARIDGLGDDVTVVGAAFDATDHATHADFVARVAAEHGDLDVVIQAFGQLGDGVNDDPVAAGALADVNVGGAISSGIAVANHLKAQGHGVLVVISSVAGVRTRPSNFVYGATKAGQDAFATGLGHALHGSGARVLTVRPGFVRSAMTEGLDEAPFACDPDDVAEATVAGLRKKKSVVWAPGVLRYVFSVLRVVPGFVWRRLDR</sequence>
<evidence type="ECO:0000313" key="3">
    <source>
        <dbReference type="EMBL" id="BAN02820.1"/>
    </source>
</evidence>
<dbReference type="KEGG" id="aym:YM304_25060"/>
<evidence type="ECO:0000256" key="1">
    <source>
        <dbReference type="ARBA" id="ARBA00006484"/>
    </source>
</evidence>
<evidence type="ECO:0000256" key="2">
    <source>
        <dbReference type="ARBA" id="ARBA00023002"/>
    </source>
</evidence>
<dbReference type="InterPro" id="IPR002347">
    <property type="entry name" value="SDR_fam"/>
</dbReference>
<dbReference type="Proteomes" id="UP000011863">
    <property type="component" value="Chromosome"/>
</dbReference>
<dbReference type="InterPro" id="IPR036291">
    <property type="entry name" value="NAD(P)-bd_dom_sf"/>
</dbReference>
<dbReference type="PANTHER" id="PTHR43669">
    <property type="entry name" value="5-KETO-D-GLUCONATE 5-REDUCTASE"/>
    <property type="match status" value="1"/>
</dbReference>
<protein>
    <submittedName>
        <fullName evidence="3">Putative oxidoreductase</fullName>
    </submittedName>
</protein>
<dbReference type="EMBL" id="AP012057">
    <property type="protein sequence ID" value="BAN02820.1"/>
    <property type="molecule type" value="Genomic_DNA"/>
</dbReference>
<proteinExistence type="inferred from homology"/>
<accession>A0A6C7E8U3</accession>
<reference evidence="3 4" key="1">
    <citation type="journal article" date="2013" name="Int. J. Syst. Evol. Microbiol.">
        <title>Ilumatobacter nonamiense sp. nov. and Ilumatobacter coccineum sp. nov., isolated from seashore sand.</title>
        <authorList>
            <person name="Matsumoto A."/>
            <person name="Kasai H."/>
            <person name="Matsuo Y."/>
            <person name="Shizuri Y."/>
            <person name="Ichikawa N."/>
            <person name="Fujita N."/>
            <person name="Omura S."/>
            <person name="Takahashi Y."/>
        </authorList>
    </citation>
    <scope>NUCLEOTIDE SEQUENCE [LARGE SCALE GENOMIC DNA]</scope>
    <source>
        <strain evidence="4">NBRC 103263 / KCTC 29153 / YM16-304</strain>
    </source>
</reference>
<name>A0A6C7E8U3_ILUCY</name>